<reference evidence="3 4" key="1">
    <citation type="submission" date="2020-05" db="EMBL/GenBank/DDBJ databases">
        <title>Whole genome sequencing and identification of novel metabolites from Paenibacillus alvei strain JR949.</title>
        <authorList>
            <person name="Rajendhran J."/>
            <person name="Sree Pranav P."/>
            <person name="Mahalakshmi B."/>
            <person name="Karthikeyan R."/>
        </authorList>
    </citation>
    <scope>NUCLEOTIDE SEQUENCE [LARGE SCALE GENOMIC DNA]</scope>
    <source>
        <strain evidence="3 4">JR949</strain>
    </source>
</reference>
<evidence type="ECO:0000259" key="2">
    <source>
        <dbReference type="Pfam" id="PF14018"/>
    </source>
</evidence>
<evidence type="ECO:0000313" key="4">
    <source>
        <dbReference type="Proteomes" id="UP000552038"/>
    </source>
</evidence>
<feature type="transmembrane region" description="Helical" evidence="1">
    <location>
        <begin position="46"/>
        <end position="63"/>
    </location>
</feature>
<keyword evidence="1" id="KW-0472">Membrane</keyword>
<feature type="transmembrane region" description="Helical" evidence="1">
    <location>
        <begin position="7"/>
        <end position="26"/>
    </location>
</feature>
<dbReference type="Pfam" id="PF14018">
    <property type="entry name" value="DUF4234"/>
    <property type="match status" value="1"/>
</dbReference>
<dbReference type="Proteomes" id="UP000552038">
    <property type="component" value="Unassembled WGS sequence"/>
</dbReference>
<gene>
    <name evidence="3" type="ORF">HMI46_09495</name>
</gene>
<organism evidence="3 4">
    <name type="scientific">Paenibacillus alvei</name>
    <name type="common">Bacillus alvei</name>
    <dbReference type="NCBI Taxonomy" id="44250"/>
    <lineage>
        <taxon>Bacteria</taxon>
        <taxon>Bacillati</taxon>
        <taxon>Bacillota</taxon>
        <taxon>Bacilli</taxon>
        <taxon>Bacillales</taxon>
        <taxon>Paenibacillaceae</taxon>
        <taxon>Paenibacillus</taxon>
    </lineage>
</organism>
<dbReference type="InterPro" id="IPR025328">
    <property type="entry name" value="DUF4234"/>
</dbReference>
<keyword evidence="1" id="KW-0812">Transmembrane</keyword>
<sequence>MQQRSIALAIILTLVTCGLYGIYWFIVLTNEVGRLNRDPDFTGLKHFLLTIVTCGIWSFIWAYQIGKQISAAQYNRNCPQTDNSVLYMVLTFFGLAIIVHALVQTDANKLIEIDNRATFM</sequence>
<evidence type="ECO:0000313" key="3">
    <source>
        <dbReference type="EMBL" id="NOJ70787.1"/>
    </source>
</evidence>
<accession>A0AAP7A0R9</accession>
<feature type="domain" description="DUF4234" evidence="2">
    <location>
        <begin position="4"/>
        <end position="70"/>
    </location>
</feature>
<feature type="transmembrane region" description="Helical" evidence="1">
    <location>
        <begin position="84"/>
        <end position="103"/>
    </location>
</feature>
<dbReference type="AlphaFoldDB" id="A0AAP7A0R9"/>
<dbReference type="RefSeq" id="WP_163976011.1">
    <property type="nucleotide sequence ID" value="NZ_JABFOR010000008.1"/>
</dbReference>
<evidence type="ECO:0000256" key="1">
    <source>
        <dbReference type="SAM" id="Phobius"/>
    </source>
</evidence>
<keyword evidence="1" id="KW-1133">Transmembrane helix</keyword>
<protein>
    <submittedName>
        <fullName evidence="3">DUF4234 domain-containing protein</fullName>
    </submittedName>
</protein>
<name>A0AAP7A0R9_PAEAL</name>
<proteinExistence type="predicted"/>
<comment type="caution">
    <text evidence="3">The sequence shown here is derived from an EMBL/GenBank/DDBJ whole genome shotgun (WGS) entry which is preliminary data.</text>
</comment>
<dbReference type="EMBL" id="JABFOR010000008">
    <property type="protein sequence ID" value="NOJ70787.1"/>
    <property type="molecule type" value="Genomic_DNA"/>
</dbReference>